<dbReference type="Proteomes" id="UP000095597">
    <property type="component" value="Unassembled WGS sequence"/>
</dbReference>
<feature type="transmembrane region" description="Helical" evidence="6">
    <location>
        <begin position="47"/>
        <end position="69"/>
    </location>
</feature>
<feature type="transmembrane region" description="Helical" evidence="6">
    <location>
        <begin position="202"/>
        <end position="228"/>
    </location>
</feature>
<evidence type="ECO:0000256" key="5">
    <source>
        <dbReference type="ARBA" id="ARBA00023136"/>
    </source>
</evidence>
<dbReference type="OrthoDB" id="9775950at2"/>
<evidence type="ECO:0000313" key="11">
    <source>
        <dbReference type="Proteomes" id="UP000446719"/>
    </source>
</evidence>
<dbReference type="EMBL" id="CYXO01000004">
    <property type="protein sequence ID" value="CUM87887.1"/>
    <property type="molecule type" value="Genomic_DNA"/>
</dbReference>
<reference evidence="11 12" key="2">
    <citation type="journal article" date="2019" name="Nat. Med.">
        <title>A library of human gut bacterial isolates paired with longitudinal multiomics data enables mechanistic microbiome research.</title>
        <authorList>
            <person name="Poyet M."/>
            <person name="Groussin M."/>
            <person name="Gibbons S.M."/>
            <person name="Avila-Pacheco J."/>
            <person name="Jiang X."/>
            <person name="Kearney S.M."/>
            <person name="Perrotta A.R."/>
            <person name="Berdy B."/>
            <person name="Zhao S."/>
            <person name="Lieberman T.D."/>
            <person name="Swanson P.K."/>
            <person name="Smith M."/>
            <person name="Roesemann S."/>
            <person name="Alexander J.E."/>
            <person name="Rich S.A."/>
            <person name="Livny J."/>
            <person name="Vlamakis H."/>
            <person name="Clish C."/>
            <person name="Bullock K."/>
            <person name="Deik A."/>
            <person name="Scott J."/>
            <person name="Pierce K.A."/>
            <person name="Xavier R.J."/>
            <person name="Alm E.J."/>
        </authorList>
    </citation>
    <scope>NUCLEOTIDE SEQUENCE [LARGE SCALE GENOMIC DNA]</scope>
    <source>
        <strain evidence="9 12">BIOML-A6</strain>
        <strain evidence="8 11">BIOML-A7</strain>
    </source>
</reference>
<keyword evidence="7" id="KW-0131">Cell cycle</keyword>
<dbReference type="InterPro" id="IPR024923">
    <property type="entry name" value="PG_synth_SpoVB"/>
</dbReference>
<dbReference type="GO" id="GO:0051301">
    <property type="term" value="P:cell division"/>
    <property type="evidence" value="ECO:0007669"/>
    <property type="project" value="UniProtKB-KW"/>
</dbReference>
<evidence type="ECO:0000256" key="1">
    <source>
        <dbReference type="ARBA" id="ARBA00004651"/>
    </source>
</evidence>
<evidence type="ECO:0000313" key="7">
    <source>
        <dbReference type="EMBL" id="CUM87887.1"/>
    </source>
</evidence>
<evidence type="ECO:0000313" key="8">
    <source>
        <dbReference type="EMBL" id="MZK17131.1"/>
    </source>
</evidence>
<feature type="transmembrane region" description="Helical" evidence="6">
    <location>
        <begin position="306"/>
        <end position="327"/>
    </location>
</feature>
<reference evidence="7 10" key="1">
    <citation type="submission" date="2015-09" db="EMBL/GenBank/DDBJ databases">
        <authorList>
            <consortium name="Pathogen Informatics"/>
        </authorList>
    </citation>
    <scope>NUCLEOTIDE SEQUENCE [LARGE SCALE GENOMIC DNA]</scope>
    <source>
        <strain evidence="7 10">2789STDY5834961</strain>
    </source>
</reference>
<keyword evidence="4 6" id="KW-1133">Transmembrane helix</keyword>
<feature type="transmembrane region" description="Helical" evidence="6">
    <location>
        <begin position="441"/>
        <end position="462"/>
    </location>
</feature>
<evidence type="ECO:0000313" key="10">
    <source>
        <dbReference type="Proteomes" id="UP000095597"/>
    </source>
</evidence>
<comment type="subcellular location">
    <subcellularLocation>
        <location evidence="1">Cell membrane</location>
        <topology evidence="1">Multi-pass membrane protein</topology>
    </subcellularLocation>
</comment>
<dbReference type="Proteomes" id="UP000446719">
    <property type="component" value="Unassembled WGS sequence"/>
</dbReference>
<dbReference type="EMBL" id="WWSC01000002">
    <property type="protein sequence ID" value="MZK40598.1"/>
    <property type="molecule type" value="Genomic_DNA"/>
</dbReference>
<keyword evidence="2" id="KW-1003">Cell membrane</keyword>
<keyword evidence="3 6" id="KW-0812">Transmembrane</keyword>
<dbReference type="InterPro" id="IPR002797">
    <property type="entry name" value="Polysacc_synth"/>
</dbReference>
<keyword evidence="7" id="KW-0132">Cell division</keyword>
<feature type="transmembrane region" description="Helical" evidence="6">
    <location>
        <begin position="348"/>
        <end position="368"/>
    </location>
</feature>
<dbReference type="PANTHER" id="PTHR30250:SF21">
    <property type="entry name" value="LIPID II FLIPPASE MURJ"/>
    <property type="match status" value="1"/>
</dbReference>
<dbReference type="GO" id="GO:0005886">
    <property type="term" value="C:plasma membrane"/>
    <property type="evidence" value="ECO:0007669"/>
    <property type="project" value="UniProtKB-SubCell"/>
</dbReference>
<feature type="transmembrane region" description="Helical" evidence="6">
    <location>
        <begin position="416"/>
        <end position="435"/>
    </location>
</feature>
<feature type="transmembrane region" description="Helical" evidence="6">
    <location>
        <begin position="502"/>
        <end position="527"/>
    </location>
</feature>
<dbReference type="EMBL" id="WWSB01000002">
    <property type="protein sequence ID" value="MZK17131.1"/>
    <property type="molecule type" value="Genomic_DNA"/>
</dbReference>
<accession>A0A173SDJ3</accession>
<evidence type="ECO:0000256" key="3">
    <source>
        <dbReference type="ARBA" id="ARBA00022692"/>
    </source>
</evidence>
<dbReference type="CDD" id="cd13124">
    <property type="entry name" value="MATE_SpoVB_like"/>
    <property type="match status" value="1"/>
</dbReference>
<evidence type="ECO:0000256" key="2">
    <source>
        <dbReference type="ARBA" id="ARBA00022475"/>
    </source>
</evidence>
<proteinExistence type="predicted"/>
<feature type="transmembrane region" description="Helical" evidence="6">
    <location>
        <begin position="380"/>
        <end position="404"/>
    </location>
</feature>
<protein>
    <submittedName>
        <fullName evidence="8">Oligosaccharide flippase family protein</fullName>
    </submittedName>
    <submittedName>
        <fullName evidence="7">Probable cell division protein ytgP</fullName>
    </submittedName>
</protein>
<feature type="transmembrane region" description="Helical" evidence="6">
    <location>
        <begin position="90"/>
        <end position="116"/>
    </location>
</feature>
<dbReference type="PANTHER" id="PTHR30250">
    <property type="entry name" value="PST FAMILY PREDICTED COLANIC ACID TRANSPORTER"/>
    <property type="match status" value="1"/>
</dbReference>
<feature type="transmembrane region" description="Helical" evidence="6">
    <location>
        <begin position="128"/>
        <end position="149"/>
    </location>
</feature>
<dbReference type="PIRSF" id="PIRSF038958">
    <property type="entry name" value="PG_synth_SpoVB"/>
    <property type="match status" value="1"/>
</dbReference>
<dbReference type="AlphaFoldDB" id="A0A173SDJ3"/>
<sequence length="556" mass="59762">MSEQRKKNEKNFLVQGSILAIAGVITKLIGAFYRIPLLNIIGTEGNGYYSVAFSIYSVALMLTSYSLPLAVSKLVSARVAVGEYKNAHKIFRGAITFALLAGGFVALLVFFGADFIATTIMHLDMSAYALRVLAPCILIVALLGVLRGFFQGIGSMIPTAISQVIEQIINAVVSIAGAYVLLNAGKAVGKTRGDQSFGPAFAAAGGTLGTVLGAFSALVFVGLVFLAYNKVFKRKMRRDHSKKRESYKTVYKVLFVTIAPVILSATVYNISDFVDTALFNNVMAAQGFSKKEYASLLGIFQGQYSTMINVPLSISSALAASLVPSLVATVQTGSRKQVHNKINTVSRFNMVIAIPCAVGFITLAKPILNMLYFTQDNTTAALMLQMGALSVVFFCLSTVTNSVLQGLDDMMTPVKNAAISLVIHIVTLFLMLVVLKWNIYAVVLSKIIFSGAICVLNAKALRDRIGYVQEKKKTFVIPALASLIMGVIAVLVHLIFELFAGPYIATIIALLAAVVTYGVAIVVLGGITEEELLGMPKGATLVTLCRRLHLIKGEYR</sequence>
<dbReference type="InterPro" id="IPR050833">
    <property type="entry name" value="Poly_Biosynth_Transport"/>
</dbReference>
<feature type="transmembrane region" description="Helical" evidence="6">
    <location>
        <begin position="474"/>
        <end position="496"/>
    </location>
</feature>
<name>A0A173SDJ3_9FIRM</name>
<evidence type="ECO:0000313" key="9">
    <source>
        <dbReference type="EMBL" id="MZK40598.1"/>
    </source>
</evidence>
<feature type="transmembrane region" description="Helical" evidence="6">
    <location>
        <begin position="12"/>
        <end position="35"/>
    </location>
</feature>
<gene>
    <name evidence="7" type="primary">ytgP</name>
    <name evidence="7" type="ORF">ERS852573_00949</name>
    <name evidence="9" type="ORF">GT528_02485</name>
    <name evidence="8" type="ORF">GT565_03120</name>
</gene>
<dbReference type="Proteomes" id="UP000472916">
    <property type="component" value="Unassembled WGS sequence"/>
</dbReference>
<feature type="transmembrane region" description="Helical" evidence="6">
    <location>
        <begin position="161"/>
        <end position="182"/>
    </location>
</feature>
<evidence type="ECO:0000256" key="6">
    <source>
        <dbReference type="SAM" id="Phobius"/>
    </source>
</evidence>
<dbReference type="Pfam" id="PF01943">
    <property type="entry name" value="Polysacc_synt"/>
    <property type="match status" value="1"/>
</dbReference>
<keyword evidence="5 6" id="KW-0472">Membrane</keyword>
<evidence type="ECO:0000256" key="4">
    <source>
        <dbReference type="ARBA" id="ARBA00022989"/>
    </source>
</evidence>
<evidence type="ECO:0000313" key="12">
    <source>
        <dbReference type="Proteomes" id="UP000472916"/>
    </source>
</evidence>
<organism evidence="7 10">
    <name type="scientific">Dorea longicatena</name>
    <dbReference type="NCBI Taxonomy" id="88431"/>
    <lineage>
        <taxon>Bacteria</taxon>
        <taxon>Bacillati</taxon>
        <taxon>Bacillota</taxon>
        <taxon>Clostridia</taxon>
        <taxon>Lachnospirales</taxon>
        <taxon>Lachnospiraceae</taxon>
        <taxon>Dorea</taxon>
    </lineage>
</organism>
<dbReference type="RefSeq" id="WP_055213824.1">
    <property type="nucleotide sequence ID" value="NZ_CAXSPU010000013.1"/>
</dbReference>
<feature type="transmembrane region" description="Helical" evidence="6">
    <location>
        <begin position="249"/>
        <end position="270"/>
    </location>
</feature>